<proteinExistence type="predicted"/>
<dbReference type="Pfam" id="PF20381">
    <property type="entry name" value="Rv1476"/>
    <property type="match status" value="1"/>
</dbReference>
<keyword evidence="1" id="KW-0472">Membrane</keyword>
<dbReference type="RefSeq" id="WP_123934061.1">
    <property type="nucleotide sequence ID" value="NZ_CP033897.1"/>
</dbReference>
<accession>A0A3G6J0Z0</accession>
<sequence length="157" mass="17452">MNSPEEYFQRFDEPLAQQQIVMEHPEPVKLAELKDIVQSLQDRPYGDMEVLVLDEVGQRTDVFRDLATQLKKQHDVDTVVVKSPDLAVVVSDELTRAQIESIQPPMSNEADSAVALRAMPALLDVDPVPGTTMVGITGLLIILTVAVTTRFAKRSRN</sequence>
<evidence type="ECO:0000313" key="2">
    <source>
        <dbReference type="EMBL" id="AZA11453.1"/>
    </source>
</evidence>
<keyword evidence="1" id="KW-0812">Transmembrane</keyword>
<keyword evidence="3" id="KW-1185">Reference proteome</keyword>
<organism evidence="2 3">
    <name type="scientific">Corynebacterium gerontici</name>
    <dbReference type="NCBI Taxonomy" id="2079234"/>
    <lineage>
        <taxon>Bacteria</taxon>
        <taxon>Bacillati</taxon>
        <taxon>Actinomycetota</taxon>
        <taxon>Actinomycetes</taxon>
        <taxon>Mycobacteriales</taxon>
        <taxon>Corynebacteriaceae</taxon>
        <taxon>Corynebacterium</taxon>
    </lineage>
</organism>
<protein>
    <submittedName>
        <fullName evidence="2">Uncharacterized protein</fullName>
    </submittedName>
</protein>
<evidence type="ECO:0000256" key="1">
    <source>
        <dbReference type="SAM" id="Phobius"/>
    </source>
</evidence>
<dbReference type="InterPro" id="IPR046498">
    <property type="entry name" value="Rv1476-like"/>
</dbReference>
<dbReference type="OrthoDB" id="4406842at2"/>
<dbReference type="EMBL" id="CP033897">
    <property type="protein sequence ID" value="AZA11453.1"/>
    <property type="molecule type" value="Genomic_DNA"/>
</dbReference>
<dbReference type="KEGG" id="cgk:CGERO_05730"/>
<keyword evidence="1" id="KW-1133">Transmembrane helix</keyword>
<dbReference type="Proteomes" id="UP000271587">
    <property type="component" value="Chromosome"/>
</dbReference>
<name>A0A3G6J0Z0_9CORY</name>
<dbReference type="AlphaFoldDB" id="A0A3G6J0Z0"/>
<gene>
    <name evidence="2" type="ORF">CGERO_05730</name>
</gene>
<evidence type="ECO:0000313" key="3">
    <source>
        <dbReference type="Proteomes" id="UP000271587"/>
    </source>
</evidence>
<reference evidence="2 3" key="1">
    <citation type="submission" date="2018-11" db="EMBL/GenBank/DDBJ databases">
        <authorList>
            <person name="Kleinhagauer T."/>
            <person name="Glaeser S.P."/>
            <person name="Spergser J."/>
            <person name="Ruckert C."/>
            <person name="Kaempfer P."/>
            <person name="Busse H.-J."/>
        </authorList>
    </citation>
    <scope>NUCLEOTIDE SEQUENCE [LARGE SCALE GENOMIC DNA]</scope>
    <source>
        <strain evidence="2 3">W8</strain>
    </source>
</reference>
<feature type="transmembrane region" description="Helical" evidence="1">
    <location>
        <begin position="132"/>
        <end position="152"/>
    </location>
</feature>